<keyword evidence="1" id="KW-1133">Transmembrane helix</keyword>
<feature type="transmembrane region" description="Helical" evidence="1">
    <location>
        <begin position="379"/>
        <end position="398"/>
    </location>
</feature>
<evidence type="ECO:0000313" key="2">
    <source>
        <dbReference type="EMBL" id="HGI44316.1"/>
    </source>
</evidence>
<feature type="transmembrane region" description="Helical" evidence="1">
    <location>
        <begin position="134"/>
        <end position="157"/>
    </location>
</feature>
<comment type="caution">
    <text evidence="2">The sequence shown here is derived from an EMBL/GenBank/DDBJ whole genome shotgun (WGS) entry which is preliminary data.</text>
</comment>
<accession>A0A7C4BAK0</accession>
<gene>
    <name evidence="2" type="ORF">ENV17_08040</name>
</gene>
<name>A0A7C4BAK0_THEPE</name>
<feature type="transmembrane region" description="Helical" evidence="1">
    <location>
        <begin position="301"/>
        <end position="322"/>
    </location>
</feature>
<evidence type="ECO:0008006" key="3">
    <source>
        <dbReference type="Google" id="ProtNLM"/>
    </source>
</evidence>
<feature type="transmembrane region" description="Helical" evidence="1">
    <location>
        <begin position="191"/>
        <end position="209"/>
    </location>
</feature>
<reference evidence="2" key="1">
    <citation type="journal article" date="2020" name="mSystems">
        <title>Genome- and Community-Level Interaction Insights into Carbon Utilization and Element Cycling Functions of Hydrothermarchaeota in Hydrothermal Sediment.</title>
        <authorList>
            <person name="Zhou Z."/>
            <person name="Liu Y."/>
            <person name="Xu W."/>
            <person name="Pan J."/>
            <person name="Luo Z.H."/>
            <person name="Li M."/>
        </authorList>
    </citation>
    <scope>NUCLEOTIDE SEQUENCE [LARGE SCALE GENOMIC DNA]</scope>
    <source>
        <strain evidence="2">SpSt-735</strain>
    </source>
</reference>
<dbReference type="AlphaFoldDB" id="A0A7C4BAK0"/>
<evidence type="ECO:0000256" key="1">
    <source>
        <dbReference type="SAM" id="Phobius"/>
    </source>
</evidence>
<feature type="transmembrane region" description="Helical" evidence="1">
    <location>
        <begin position="106"/>
        <end position="128"/>
    </location>
</feature>
<sequence length="404" mass="43277">MWKWLRSEADAVPLALILLSSPQLPLTTLRELRRSGFYTYLPDPEELLFDEKKAAEGLSGRMRRVLEAAAAVQRSGRREALEERMRDVLAELRTALEMADYNISNLYTVVSTLASTMASMIVVTLALVGGGAVAAALALSGVAALVSALIGVAVYPLEFSLPAPPWRSYLPLLLAAPLYLLLTHLELPLPLTLSLAAAGTLPALLHLLHTREEVGKLVRAREMVRAAARAAGNPYHTLVREGFINNPENLLKPASSLAAAANLSVHQVLLHGGYELLEKLEDYYSRIVEFVLRLRSKTRVFLLYAVIEAVIVSAVYAFTAAIQPLLAEGGAALAQAGLSLAGIKELEEGVDYILAATALALSTAASSCREGKPLFFTTYLPLLATALAASYLAALQLAPSLIGG</sequence>
<organism evidence="2">
    <name type="scientific">Thermofilum pendens</name>
    <dbReference type="NCBI Taxonomy" id="2269"/>
    <lineage>
        <taxon>Archaea</taxon>
        <taxon>Thermoproteota</taxon>
        <taxon>Thermoprotei</taxon>
        <taxon>Thermofilales</taxon>
        <taxon>Thermofilaceae</taxon>
        <taxon>Thermofilum</taxon>
    </lineage>
</organism>
<feature type="transmembrane region" description="Helical" evidence="1">
    <location>
        <begin position="169"/>
        <end position="185"/>
    </location>
</feature>
<keyword evidence="1" id="KW-0812">Transmembrane</keyword>
<protein>
    <recommendedName>
        <fullName evidence="3">Type II secretion system protein GspF domain-containing protein</fullName>
    </recommendedName>
</protein>
<dbReference type="EMBL" id="DTFI01000233">
    <property type="protein sequence ID" value="HGI44316.1"/>
    <property type="molecule type" value="Genomic_DNA"/>
</dbReference>
<proteinExistence type="predicted"/>
<keyword evidence="1" id="KW-0472">Membrane</keyword>